<feature type="region of interest" description="Disordered" evidence="1">
    <location>
        <begin position="1"/>
        <end position="24"/>
    </location>
</feature>
<dbReference type="PROSITE" id="PS50994">
    <property type="entry name" value="INTEGRASE"/>
    <property type="match status" value="1"/>
</dbReference>
<keyword evidence="4" id="KW-1185">Reference proteome</keyword>
<feature type="domain" description="Integrase catalytic" evidence="2">
    <location>
        <begin position="1"/>
        <end position="79"/>
    </location>
</feature>
<evidence type="ECO:0000313" key="4">
    <source>
        <dbReference type="Proteomes" id="UP000828390"/>
    </source>
</evidence>
<dbReference type="InterPro" id="IPR001584">
    <property type="entry name" value="Integrase_cat-core"/>
</dbReference>
<evidence type="ECO:0000256" key="1">
    <source>
        <dbReference type="SAM" id="MobiDB-lite"/>
    </source>
</evidence>
<name>A0A9D4DRY3_DREPO</name>
<organism evidence="3 4">
    <name type="scientific">Dreissena polymorpha</name>
    <name type="common">Zebra mussel</name>
    <name type="synonym">Mytilus polymorpha</name>
    <dbReference type="NCBI Taxonomy" id="45954"/>
    <lineage>
        <taxon>Eukaryota</taxon>
        <taxon>Metazoa</taxon>
        <taxon>Spiralia</taxon>
        <taxon>Lophotrochozoa</taxon>
        <taxon>Mollusca</taxon>
        <taxon>Bivalvia</taxon>
        <taxon>Autobranchia</taxon>
        <taxon>Heteroconchia</taxon>
        <taxon>Euheterodonta</taxon>
        <taxon>Imparidentia</taxon>
        <taxon>Neoheterodontei</taxon>
        <taxon>Myida</taxon>
        <taxon>Dreissenoidea</taxon>
        <taxon>Dreissenidae</taxon>
        <taxon>Dreissena</taxon>
    </lineage>
</organism>
<proteinExistence type="predicted"/>
<reference evidence="3" key="2">
    <citation type="submission" date="2020-11" db="EMBL/GenBank/DDBJ databases">
        <authorList>
            <person name="McCartney M.A."/>
            <person name="Auch B."/>
            <person name="Kono T."/>
            <person name="Mallez S."/>
            <person name="Becker A."/>
            <person name="Gohl D.M."/>
            <person name="Silverstein K.A.T."/>
            <person name="Koren S."/>
            <person name="Bechman K.B."/>
            <person name="Herman A."/>
            <person name="Abrahante J.E."/>
            <person name="Garbe J."/>
        </authorList>
    </citation>
    <scope>NUCLEOTIDE SEQUENCE</scope>
    <source>
        <strain evidence="3">Duluth1</strain>
        <tissue evidence="3">Whole animal</tissue>
    </source>
</reference>
<sequence>MTMADLQTGKSRPYHPQSQGKVERQNRILRSKIRYDMMKKARTGYNWVESLEDVAAAMNRQPKEVLAYQTPFNIYFGRYVDVNESRKKASDASARCDRRVMARYWKSKACSIYQKGDKVLLKYPFGVRRVPYKEYILRGVVLKRNKAFDKYLVKYRDNENVTHSRWLSIENITSKTIEGEHRRRKWSIREFQLMEQKRQHK</sequence>
<dbReference type="AlphaFoldDB" id="A0A9D4DRY3"/>
<dbReference type="Gene3D" id="3.30.420.10">
    <property type="entry name" value="Ribonuclease H-like superfamily/Ribonuclease H"/>
    <property type="match status" value="1"/>
</dbReference>
<dbReference type="SUPFAM" id="SSF53098">
    <property type="entry name" value="Ribonuclease H-like"/>
    <property type="match status" value="1"/>
</dbReference>
<dbReference type="EMBL" id="JAIWYP010000010">
    <property type="protein sequence ID" value="KAH3754326.1"/>
    <property type="molecule type" value="Genomic_DNA"/>
</dbReference>
<evidence type="ECO:0000259" key="2">
    <source>
        <dbReference type="PROSITE" id="PS50994"/>
    </source>
</evidence>
<gene>
    <name evidence="3" type="ORF">DPMN_188993</name>
</gene>
<dbReference type="InterPro" id="IPR012337">
    <property type="entry name" value="RNaseH-like_sf"/>
</dbReference>
<reference evidence="3" key="1">
    <citation type="journal article" date="2019" name="bioRxiv">
        <title>The Genome of the Zebra Mussel, Dreissena polymorpha: A Resource for Invasive Species Research.</title>
        <authorList>
            <person name="McCartney M.A."/>
            <person name="Auch B."/>
            <person name="Kono T."/>
            <person name="Mallez S."/>
            <person name="Zhang Y."/>
            <person name="Obille A."/>
            <person name="Becker A."/>
            <person name="Abrahante J.E."/>
            <person name="Garbe J."/>
            <person name="Badalamenti J.P."/>
            <person name="Herman A."/>
            <person name="Mangelson H."/>
            <person name="Liachko I."/>
            <person name="Sullivan S."/>
            <person name="Sone E.D."/>
            <person name="Koren S."/>
            <person name="Silverstein K.A.T."/>
            <person name="Beckman K.B."/>
            <person name="Gohl D.M."/>
        </authorList>
    </citation>
    <scope>NUCLEOTIDE SEQUENCE</scope>
    <source>
        <strain evidence="3">Duluth1</strain>
        <tissue evidence="3">Whole animal</tissue>
    </source>
</reference>
<dbReference type="GO" id="GO:0003676">
    <property type="term" value="F:nucleic acid binding"/>
    <property type="evidence" value="ECO:0007669"/>
    <property type="project" value="InterPro"/>
</dbReference>
<protein>
    <recommendedName>
        <fullName evidence="2">Integrase catalytic domain-containing protein</fullName>
    </recommendedName>
</protein>
<comment type="caution">
    <text evidence="3">The sequence shown here is derived from an EMBL/GenBank/DDBJ whole genome shotgun (WGS) entry which is preliminary data.</text>
</comment>
<evidence type="ECO:0000313" key="3">
    <source>
        <dbReference type="EMBL" id="KAH3754326.1"/>
    </source>
</evidence>
<dbReference type="GO" id="GO:0015074">
    <property type="term" value="P:DNA integration"/>
    <property type="evidence" value="ECO:0007669"/>
    <property type="project" value="InterPro"/>
</dbReference>
<dbReference type="Proteomes" id="UP000828390">
    <property type="component" value="Unassembled WGS sequence"/>
</dbReference>
<accession>A0A9D4DRY3</accession>
<dbReference type="InterPro" id="IPR036397">
    <property type="entry name" value="RNaseH_sf"/>
</dbReference>